<dbReference type="InterPro" id="IPR048466">
    <property type="entry name" value="DNA_pol3_delta-like_C"/>
</dbReference>
<feature type="domain" description="DNA polymerase III delta N-terminal" evidence="9">
    <location>
        <begin position="20"/>
        <end position="143"/>
    </location>
</feature>
<dbReference type="GO" id="GO:0006261">
    <property type="term" value="P:DNA-templated DNA replication"/>
    <property type="evidence" value="ECO:0007669"/>
    <property type="project" value="TreeGrafter"/>
</dbReference>
<evidence type="ECO:0000256" key="7">
    <source>
        <dbReference type="ARBA" id="ARBA00034754"/>
    </source>
</evidence>
<evidence type="ECO:0000256" key="4">
    <source>
        <dbReference type="ARBA" id="ARBA00022695"/>
    </source>
</evidence>
<dbReference type="InterPro" id="IPR005790">
    <property type="entry name" value="DNA_polIII_delta"/>
</dbReference>
<accession>A0A4S2DQH6</accession>
<evidence type="ECO:0000313" key="11">
    <source>
        <dbReference type="EMBL" id="TGY43301.1"/>
    </source>
</evidence>
<sequence length="343" mass="40246">MIDFDVLEGEIKKGKIENSYIFCGLDEELIKEGVNLIVDKSIDKSLLDLNYIRLDGLTTTFEDIMNACETMPFMGEKKVVVVYRSNFFKDKCDASLTKLYNEVLKYLKDLPPYTVLVMYYLFNDKRDTPKKSSKIRSLEKLTKVVYFDKLKKDRYYKKVEEIFKEKGKEIGKVELRYFAEKVQHNFDIIKREIDKLISYADGRQITRADIDKLILNSSEDDIFDLIDFISQRKVEKTLELLNELLSTSDQHMLIISNIANNFKRLYEIKILVQNGENINSISGKFKLPTFVCEKLINQCNKFTVKQLQELMKICLDTENKLKTSGVDKNMEMELMVFKIFMLK</sequence>
<dbReference type="InterPro" id="IPR027417">
    <property type="entry name" value="P-loop_NTPase"/>
</dbReference>
<dbReference type="PANTHER" id="PTHR34388">
    <property type="entry name" value="DNA POLYMERASE III SUBUNIT DELTA"/>
    <property type="match status" value="1"/>
</dbReference>
<dbReference type="NCBIfam" id="TIGR01128">
    <property type="entry name" value="holA"/>
    <property type="match status" value="1"/>
</dbReference>
<dbReference type="RefSeq" id="WP_136003436.1">
    <property type="nucleotide sequence ID" value="NZ_SRYR01000001.1"/>
</dbReference>
<dbReference type="PANTHER" id="PTHR34388:SF1">
    <property type="entry name" value="DNA POLYMERASE III SUBUNIT DELTA"/>
    <property type="match status" value="1"/>
</dbReference>
<dbReference type="AlphaFoldDB" id="A0A4S2DQH6"/>
<dbReference type="SUPFAM" id="SSF52540">
    <property type="entry name" value="P-loop containing nucleoside triphosphate hydrolases"/>
    <property type="match status" value="1"/>
</dbReference>
<gene>
    <name evidence="11" type="primary">holA</name>
    <name evidence="11" type="ORF">E5347_00380</name>
</gene>
<dbReference type="InterPro" id="IPR008921">
    <property type="entry name" value="DNA_pol3_clamp-load_cplx_C"/>
</dbReference>
<proteinExistence type="inferred from homology"/>
<evidence type="ECO:0000256" key="8">
    <source>
        <dbReference type="ARBA" id="ARBA00049244"/>
    </source>
</evidence>
<comment type="caution">
    <text evidence="11">The sequence shown here is derived from an EMBL/GenBank/DDBJ whole genome shotgun (WGS) entry which is preliminary data.</text>
</comment>
<keyword evidence="6" id="KW-0239">DNA-directed DNA polymerase</keyword>
<keyword evidence="5" id="KW-0235">DNA replication</keyword>
<keyword evidence="12" id="KW-1185">Reference proteome</keyword>
<dbReference type="Gene3D" id="3.40.50.300">
    <property type="entry name" value="P-loop containing nucleotide triphosphate hydrolases"/>
    <property type="match status" value="1"/>
</dbReference>
<dbReference type="GO" id="GO:0003887">
    <property type="term" value="F:DNA-directed DNA polymerase activity"/>
    <property type="evidence" value="ECO:0007669"/>
    <property type="project" value="UniProtKB-KW"/>
</dbReference>
<dbReference type="Pfam" id="PF06144">
    <property type="entry name" value="DNA_pol3_delta"/>
    <property type="match status" value="1"/>
</dbReference>
<protein>
    <recommendedName>
        <fullName evidence="2">DNA polymerase III subunit delta</fullName>
        <ecNumber evidence="1">2.7.7.7</ecNumber>
    </recommendedName>
</protein>
<dbReference type="EMBL" id="SRYR01000001">
    <property type="protein sequence ID" value="TGY43301.1"/>
    <property type="molecule type" value="Genomic_DNA"/>
</dbReference>
<evidence type="ECO:0000256" key="6">
    <source>
        <dbReference type="ARBA" id="ARBA00022932"/>
    </source>
</evidence>
<evidence type="ECO:0000313" key="12">
    <source>
        <dbReference type="Proteomes" id="UP000306888"/>
    </source>
</evidence>
<comment type="catalytic activity">
    <reaction evidence="8">
        <text>DNA(n) + a 2'-deoxyribonucleoside 5'-triphosphate = DNA(n+1) + diphosphate</text>
        <dbReference type="Rhea" id="RHEA:22508"/>
        <dbReference type="Rhea" id="RHEA-COMP:17339"/>
        <dbReference type="Rhea" id="RHEA-COMP:17340"/>
        <dbReference type="ChEBI" id="CHEBI:33019"/>
        <dbReference type="ChEBI" id="CHEBI:61560"/>
        <dbReference type="ChEBI" id="CHEBI:173112"/>
        <dbReference type="EC" id="2.7.7.7"/>
    </reaction>
</comment>
<name>A0A4S2DQH6_9CLOT</name>
<dbReference type="GO" id="GO:0003677">
    <property type="term" value="F:DNA binding"/>
    <property type="evidence" value="ECO:0007669"/>
    <property type="project" value="InterPro"/>
</dbReference>
<evidence type="ECO:0000256" key="5">
    <source>
        <dbReference type="ARBA" id="ARBA00022705"/>
    </source>
</evidence>
<organism evidence="11 12">
    <name type="scientific">Clostridium sartagoforme</name>
    <dbReference type="NCBI Taxonomy" id="84031"/>
    <lineage>
        <taxon>Bacteria</taxon>
        <taxon>Bacillati</taxon>
        <taxon>Bacillota</taxon>
        <taxon>Clostridia</taxon>
        <taxon>Eubacteriales</taxon>
        <taxon>Clostridiaceae</taxon>
        <taxon>Clostridium</taxon>
    </lineage>
</organism>
<dbReference type="Gene3D" id="1.10.8.60">
    <property type="match status" value="1"/>
</dbReference>
<dbReference type="SUPFAM" id="SSF48019">
    <property type="entry name" value="post-AAA+ oligomerization domain-like"/>
    <property type="match status" value="1"/>
</dbReference>
<dbReference type="GO" id="GO:0009360">
    <property type="term" value="C:DNA polymerase III complex"/>
    <property type="evidence" value="ECO:0007669"/>
    <property type="project" value="InterPro"/>
</dbReference>
<keyword evidence="4 11" id="KW-0548">Nucleotidyltransferase</keyword>
<dbReference type="Pfam" id="PF21694">
    <property type="entry name" value="DNA_pol3_delta_C"/>
    <property type="match status" value="1"/>
</dbReference>
<comment type="similarity">
    <text evidence="7">Belongs to the DNA polymerase HolA subunit family.</text>
</comment>
<evidence type="ECO:0000256" key="1">
    <source>
        <dbReference type="ARBA" id="ARBA00012417"/>
    </source>
</evidence>
<dbReference type="Proteomes" id="UP000306888">
    <property type="component" value="Unassembled WGS sequence"/>
</dbReference>
<dbReference type="OrthoDB" id="9775929at2"/>
<evidence type="ECO:0000256" key="3">
    <source>
        <dbReference type="ARBA" id="ARBA00022679"/>
    </source>
</evidence>
<reference evidence="11 12" key="1">
    <citation type="submission" date="2019-04" db="EMBL/GenBank/DDBJ databases">
        <title>Microbes associate with the intestines of laboratory mice.</title>
        <authorList>
            <person name="Navarre W."/>
            <person name="Wong E."/>
            <person name="Huang K."/>
            <person name="Tropini C."/>
            <person name="Ng K."/>
            <person name="Yu B."/>
        </authorList>
    </citation>
    <scope>NUCLEOTIDE SEQUENCE [LARGE SCALE GENOMIC DNA]</scope>
    <source>
        <strain evidence="11 12">NM50_B9-20</strain>
    </source>
</reference>
<dbReference type="EC" id="2.7.7.7" evidence="1"/>
<evidence type="ECO:0000259" key="10">
    <source>
        <dbReference type="Pfam" id="PF21694"/>
    </source>
</evidence>
<dbReference type="Gene3D" id="1.20.272.10">
    <property type="match status" value="1"/>
</dbReference>
<evidence type="ECO:0000256" key="2">
    <source>
        <dbReference type="ARBA" id="ARBA00017703"/>
    </source>
</evidence>
<keyword evidence="3 11" id="KW-0808">Transferase</keyword>
<feature type="domain" description="DNA polymerase III delta subunit-like C-terminal" evidence="10">
    <location>
        <begin position="219"/>
        <end position="339"/>
    </location>
</feature>
<dbReference type="InterPro" id="IPR010372">
    <property type="entry name" value="DNA_pol3_delta_N"/>
</dbReference>
<evidence type="ECO:0000259" key="9">
    <source>
        <dbReference type="Pfam" id="PF06144"/>
    </source>
</evidence>